<feature type="compositionally biased region" description="Low complexity" evidence="4">
    <location>
        <begin position="801"/>
        <end position="819"/>
    </location>
</feature>
<evidence type="ECO:0000256" key="1">
    <source>
        <dbReference type="ARBA" id="ARBA00022658"/>
    </source>
</evidence>
<dbReference type="Gene3D" id="2.130.10.30">
    <property type="entry name" value="Regulator of chromosome condensation 1/beta-lactamase-inhibitor protein II"/>
    <property type="match status" value="1"/>
</dbReference>
<feature type="region of interest" description="Disordered" evidence="4">
    <location>
        <begin position="654"/>
        <end position="677"/>
    </location>
</feature>
<dbReference type="OrthoDB" id="61110at2759"/>
<evidence type="ECO:0000259" key="5">
    <source>
        <dbReference type="Pfam" id="PF25390"/>
    </source>
</evidence>
<sequence length="942" mass="102422">MHESAGENVDQIEDGIDGLSVMYGQLGESHEDLMDITLSEIMHRNLDLLSDSDDAESSQCLEDQEQGLIDSKIKSESDDESCQADTSFADCTRHFMSKLELDFDRATEGTMGQGNFSLLAETIPDHNFGDMSFITFAGQEPYEISRSRVPNMRQDIAGHCQYPIQLPPITLQKESILGEFLKSLSPPPRSPESKRPTAGRCSPGSTPAIPAALRISTTVSRPLPLPTPIITSRERYQQSKPIQHSTLQLPQRDQTRSSRSSSVILQTSSFSTASAATPDSAPWSNVSTSLPSVSTPVSEYNSAREEFAPDSFRAEDLPALDNGASGVPASVDNTLRLMNRFVDSSVVSLTSKAKPTSRHQPLDMIIVRPACVTTTTMASGETSPWSPLSSMSSAVSSHSSSSSWSWYCPRSARLSRDSPPLPSQSSLCDEALTNHTREWQVSKTTVRPRLPSTFSVPSQSSSGSVNIKSRSMSSLIKHQNGWLGFQVLDVRMIASGRCHIVVITRSNQVFSCWEPNMDNYNKNCVNGSTSKEASEQEIEETLGRKTKTIVDSEFEQDTTFQPGLVQFKDAVDTLTSRIIKIVCCDTATFLLTENGDLWAWGFFEDASGERIGLLNQASAARPIQICAQRIKDVVCGRNHVLILNTSGDVISWGANEHGQLGRPASSAPATPSPPMPQDAANYDLSPYFIENLPPGIIGIGAGKLSSFAWDEERLYGWGDNTFGQLGRTSALNASSRIQQQHRQQQQQKENTVRLPKEISLHWKGKSIRQVQGGERHTVVLTRSGLVVTMGNDDFGQLGVISSSPSSASSASNTLNSTSPDSVPSSNNGSAWSKVESSTPAYVPTKTKTRLFPALVRIDAGVKEIQCGDFHTVTCSDSGQMFTWGQGFDGIVAIHNVDRSLGETDRGSINRSLAVDRVRRVVAVSTMRAGVSIALVSNDGFSS</sequence>
<dbReference type="PROSITE" id="PS50012">
    <property type="entry name" value="RCC1_3"/>
    <property type="match status" value="3"/>
</dbReference>
<name>A0A9P6RCG8_9FUNG</name>
<dbReference type="PANTHER" id="PTHR45982:SF1">
    <property type="entry name" value="REGULATOR OF CHROMOSOME CONDENSATION"/>
    <property type="match status" value="1"/>
</dbReference>
<reference evidence="6" key="1">
    <citation type="journal article" date="2020" name="Fungal Divers.">
        <title>Resolving the Mortierellaceae phylogeny through synthesis of multi-gene phylogenetics and phylogenomics.</title>
        <authorList>
            <person name="Vandepol N."/>
            <person name="Liber J."/>
            <person name="Desiro A."/>
            <person name="Na H."/>
            <person name="Kennedy M."/>
            <person name="Barry K."/>
            <person name="Grigoriev I.V."/>
            <person name="Miller A.N."/>
            <person name="O'Donnell K."/>
            <person name="Stajich J.E."/>
            <person name="Bonito G."/>
        </authorList>
    </citation>
    <scope>NUCLEOTIDE SEQUENCE</scope>
    <source>
        <strain evidence="6">REB-010B</strain>
    </source>
</reference>
<evidence type="ECO:0000256" key="3">
    <source>
        <dbReference type="PROSITE-ProRule" id="PRU00235"/>
    </source>
</evidence>
<dbReference type="InterPro" id="IPR009091">
    <property type="entry name" value="RCC1/BLIP-II"/>
</dbReference>
<gene>
    <name evidence="6" type="ORF">BGZ99_006335</name>
</gene>
<dbReference type="InterPro" id="IPR058923">
    <property type="entry name" value="RCC1-like_dom"/>
</dbReference>
<accession>A0A9P6RCG8</accession>
<feature type="compositionally biased region" description="Low complexity" evidence="4">
    <location>
        <begin position="257"/>
        <end position="293"/>
    </location>
</feature>
<feature type="region of interest" description="Disordered" evidence="4">
    <location>
        <begin position="732"/>
        <end position="752"/>
    </location>
</feature>
<evidence type="ECO:0000256" key="2">
    <source>
        <dbReference type="ARBA" id="ARBA00022737"/>
    </source>
</evidence>
<feature type="region of interest" description="Disordered" evidence="4">
    <location>
        <begin position="181"/>
        <end position="208"/>
    </location>
</feature>
<feature type="region of interest" description="Disordered" evidence="4">
    <location>
        <begin position="801"/>
        <end position="837"/>
    </location>
</feature>
<feature type="compositionally biased region" description="Polar residues" evidence="4">
    <location>
        <begin position="238"/>
        <end position="252"/>
    </location>
</feature>
<dbReference type="PANTHER" id="PTHR45982">
    <property type="entry name" value="REGULATOR OF CHROMOSOME CONDENSATION"/>
    <property type="match status" value="1"/>
</dbReference>
<dbReference type="InterPro" id="IPR000408">
    <property type="entry name" value="Reg_chr_condens"/>
</dbReference>
<feature type="compositionally biased region" description="Polar residues" evidence="4">
    <location>
        <begin position="820"/>
        <end position="837"/>
    </location>
</feature>
<feature type="repeat" description="RCC1" evidence="3">
    <location>
        <begin position="712"/>
        <end position="783"/>
    </location>
</feature>
<evidence type="ECO:0000256" key="4">
    <source>
        <dbReference type="SAM" id="MobiDB-lite"/>
    </source>
</evidence>
<evidence type="ECO:0000313" key="7">
    <source>
        <dbReference type="Proteomes" id="UP000738325"/>
    </source>
</evidence>
<organism evidence="6 7">
    <name type="scientific">Dissophora globulifera</name>
    <dbReference type="NCBI Taxonomy" id="979702"/>
    <lineage>
        <taxon>Eukaryota</taxon>
        <taxon>Fungi</taxon>
        <taxon>Fungi incertae sedis</taxon>
        <taxon>Mucoromycota</taxon>
        <taxon>Mortierellomycotina</taxon>
        <taxon>Mortierellomycetes</taxon>
        <taxon>Mortierellales</taxon>
        <taxon>Mortierellaceae</taxon>
        <taxon>Dissophora</taxon>
    </lineage>
</organism>
<evidence type="ECO:0000313" key="6">
    <source>
        <dbReference type="EMBL" id="KAG0317380.1"/>
    </source>
</evidence>
<dbReference type="SUPFAM" id="SSF50985">
    <property type="entry name" value="RCC1/BLIP-II"/>
    <property type="match status" value="1"/>
</dbReference>
<dbReference type="AlphaFoldDB" id="A0A9P6RCG8"/>
<dbReference type="PRINTS" id="PR00633">
    <property type="entry name" value="RCCNDNSATION"/>
</dbReference>
<dbReference type="EMBL" id="JAAAIP010000426">
    <property type="protein sequence ID" value="KAG0317380.1"/>
    <property type="molecule type" value="Genomic_DNA"/>
</dbReference>
<keyword evidence="2" id="KW-0677">Repeat</keyword>
<keyword evidence="7" id="KW-1185">Reference proteome</keyword>
<comment type="caution">
    <text evidence="6">The sequence shown here is derived from an EMBL/GenBank/DDBJ whole genome shotgun (WGS) entry which is preliminary data.</text>
</comment>
<feature type="repeat" description="RCC1" evidence="3">
    <location>
        <begin position="595"/>
        <end position="646"/>
    </location>
</feature>
<feature type="region of interest" description="Disordered" evidence="4">
    <location>
        <begin position="223"/>
        <end position="293"/>
    </location>
</feature>
<feature type="repeat" description="RCC1" evidence="3">
    <location>
        <begin position="647"/>
        <end position="712"/>
    </location>
</feature>
<dbReference type="InterPro" id="IPR051553">
    <property type="entry name" value="Ran_GTPase-activating"/>
</dbReference>
<feature type="compositionally biased region" description="Low complexity" evidence="4">
    <location>
        <begin position="738"/>
        <end position="747"/>
    </location>
</feature>
<feature type="domain" description="RCC1-like" evidence="5">
    <location>
        <begin position="488"/>
        <end position="889"/>
    </location>
</feature>
<dbReference type="Proteomes" id="UP000738325">
    <property type="component" value="Unassembled WGS sequence"/>
</dbReference>
<keyword evidence="1" id="KW-0344">Guanine-nucleotide releasing factor</keyword>
<dbReference type="Pfam" id="PF25390">
    <property type="entry name" value="WD40_RLD"/>
    <property type="match status" value="1"/>
</dbReference>
<proteinExistence type="predicted"/>
<protein>
    <recommendedName>
        <fullName evidence="5">RCC1-like domain-containing protein</fullName>
    </recommendedName>
</protein>